<protein>
    <submittedName>
        <fullName evidence="1">Uncharacterized protein</fullName>
    </submittedName>
</protein>
<name>A0A7S0R619_9CHLO</name>
<organism evidence="1">
    <name type="scientific">Chlamydomonas leiostraca</name>
    <dbReference type="NCBI Taxonomy" id="1034604"/>
    <lineage>
        <taxon>Eukaryota</taxon>
        <taxon>Viridiplantae</taxon>
        <taxon>Chlorophyta</taxon>
        <taxon>core chlorophytes</taxon>
        <taxon>Chlorophyceae</taxon>
        <taxon>CS clade</taxon>
        <taxon>Chlamydomonadales</taxon>
        <taxon>Chlamydomonadaceae</taxon>
        <taxon>Chlamydomonas</taxon>
    </lineage>
</organism>
<proteinExistence type="predicted"/>
<evidence type="ECO:0000313" key="1">
    <source>
        <dbReference type="EMBL" id="CAD8668148.1"/>
    </source>
</evidence>
<reference evidence="1" key="1">
    <citation type="submission" date="2021-01" db="EMBL/GenBank/DDBJ databases">
        <authorList>
            <person name="Corre E."/>
            <person name="Pelletier E."/>
            <person name="Niang G."/>
            <person name="Scheremetjew M."/>
            <person name="Finn R."/>
            <person name="Kale V."/>
            <person name="Holt S."/>
            <person name="Cochrane G."/>
            <person name="Meng A."/>
            <person name="Brown T."/>
            <person name="Cohen L."/>
        </authorList>
    </citation>
    <scope>NUCLEOTIDE SEQUENCE</scope>
    <source>
        <strain evidence="1">SAG 11-49</strain>
    </source>
</reference>
<gene>
    <name evidence="1" type="ORF">CLEI1391_LOCUS2911</name>
</gene>
<dbReference type="AlphaFoldDB" id="A0A7S0R619"/>
<accession>A0A7S0R619</accession>
<sequence>MEPHTRTVAREAQHGEGATWQVHHHLNQYGISTGDKLGRHDGQSAEGAWKQWALGTLQQSSAVRSLLLHRSRCMLVAVSRQAWQWPLQQLQGMAAVHHGCRLWSGLVRRMCWLPAAVLL</sequence>
<dbReference type="EMBL" id="HBFB01005232">
    <property type="protein sequence ID" value="CAD8668148.1"/>
    <property type="molecule type" value="Transcribed_RNA"/>
</dbReference>